<keyword evidence="3" id="KW-1185">Reference proteome</keyword>
<name>A0ABU4RWY2_9GAMM</name>
<organism evidence="2 3">
    <name type="scientific">Gilvimarinus gilvus</name>
    <dbReference type="NCBI Taxonomy" id="3058038"/>
    <lineage>
        <taxon>Bacteria</taxon>
        <taxon>Pseudomonadati</taxon>
        <taxon>Pseudomonadota</taxon>
        <taxon>Gammaproteobacteria</taxon>
        <taxon>Cellvibrionales</taxon>
        <taxon>Cellvibrionaceae</taxon>
        <taxon>Gilvimarinus</taxon>
    </lineage>
</organism>
<evidence type="ECO:0000256" key="1">
    <source>
        <dbReference type="SAM" id="Phobius"/>
    </source>
</evidence>
<proteinExistence type="predicted"/>
<accession>A0ABU4RWY2</accession>
<gene>
    <name evidence="2" type="ORF">SCD92_04980</name>
</gene>
<feature type="transmembrane region" description="Helical" evidence="1">
    <location>
        <begin position="120"/>
        <end position="140"/>
    </location>
</feature>
<evidence type="ECO:0000313" key="3">
    <source>
        <dbReference type="Proteomes" id="UP001273505"/>
    </source>
</evidence>
<feature type="transmembrane region" description="Helical" evidence="1">
    <location>
        <begin position="7"/>
        <end position="31"/>
    </location>
</feature>
<sequence>MQKNVWLIVGGGSTLVASLLHIAIIVGGAEWYRFFGAGEQMAQMAEQGSSYPAQITGVIALVLFSWALYAFSGAGLVPRMPFARIAMVLIATVFMLRGLFGIPAVLYFDTPYFQELGHSLTFMLVSSGICLVLGICYAVGTWQVWPSLKKKGGSDIPVY</sequence>
<reference evidence="2 3" key="1">
    <citation type="submission" date="2023-11" db="EMBL/GenBank/DDBJ databases">
        <title>Gilvimarinus fulvus sp. nov., isolated from the surface of Kelp.</title>
        <authorList>
            <person name="Sun Y.Y."/>
            <person name="Gong Y."/>
            <person name="Du Z.J."/>
        </authorList>
    </citation>
    <scope>NUCLEOTIDE SEQUENCE [LARGE SCALE GENOMIC DNA]</scope>
    <source>
        <strain evidence="2 3">SDUM040013</strain>
    </source>
</reference>
<keyword evidence="1" id="KW-0472">Membrane</keyword>
<feature type="transmembrane region" description="Helical" evidence="1">
    <location>
        <begin position="83"/>
        <end position="108"/>
    </location>
</feature>
<dbReference type="Proteomes" id="UP001273505">
    <property type="component" value="Unassembled WGS sequence"/>
</dbReference>
<dbReference type="EMBL" id="JAXAFO010000006">
    <property type="protein sequence ID" value="MDX6848702.1"/>
    <property type="molecule type" value="Genomic_DNA"/>
</dbReference>
<comment type="caution">
    <text evidence="2">The sequence shown here is derived from an EMBL/GenBank/DDBJ whole genome shotgun (WGS) entry which is preliminary data.</text>
</comment>
<protein>
    <submittedName>
        <fullName evidence="2">Uncharacterized protein</fullName>
    </submittedName>
</protein>
<dbReference type="RefSeq" id="WP_302724095.1">
    <property type="nucleotide sequence ID" value="NZ_JAULRU010000731.1"/>
</dbReference>
<feature type="transmembrane region" description="Helical" evidence="1">
    <location>
        <begin position="51"/>
        <end position="71"/>
    </location>
</feature>
<evidence type="ECO:0000313" key="2">
    <source>
        <dbReference type="EMBL" id="MDX6848702.1"/>
    </source>
</evidence>
<keyword evidence="1" id="KW-0812">Transmembrane</keyword>
<keyword evidence="1" id="KW-1133">Transmembrane helix</keyword>